<evidence type="ECO:0000256" key="4">
    <source>
        <dbReference type="ARBA" id="ARBA00022989"/>
    </source>
</evidence>
<dbReference type="InterPro" id="IPR050368">
    <property type="entry name" value="ClC-type_chloride_channel"/>
</dbReference>
<evidence type="ECO:0000256" key="2">
    <source>
        <dbReference type="ARBA" id="ARBA00022448"/>
    </source>
</evidence>
<evidence type="ECO:0000256" key="7">
    <source>
        <dbReference type="ARBA" id="ARBA00023173"/>
    </source>
</evidence>
<dbReference type="SUPFAM" id="SSF81340">
    <property type="entry name" value="Clc chloride channel"/>
    <property type="match status" value="1"/>
</dbReference>
<dbReference type="PROSITE" id="PS51371">
    <property type="entry name" value="CBS"/>
    <property type="match status" value="1"/>
</dbReference>
<organism evidence="13 14">
    <name type="scientific">Rariglobus hedericola</name>
    <dbReference type="NCBI Taxonomy" id="2597822"/>
    <lineage>
        <taxon>Bacteria</taxon>
        <taxon>Pseudomonadati</taxon>
        <taxon>Verrucomicrobiota</taxon>
        <taxon>Opitutia</taxon>
        <taxon>Opitutales</taxon>
        <taxon>Opitutaceae</taxon>
        <taxon>Rariglobus</taxon>
    </lineage>
</organism>
<keyword evidence="10" id="KW-0129">CBS domain</keyword>
<evidence type="ECO:0000256" key="10">
    <source>
        <dbReference type="PROSITE-ProRule" id="PRU00703"/>
    </source>
</evidence>
<feature type="transmembrane region" description="Helical" evidence="11">
    <location>
        <begin position="344"/>
        <end position="363"/>
    </location>
</feature>
<dbReference type="Proteomes" id="UP000315648">
    <property type="component" value="Unassembled WGS sequence"/>
</dbReference>
<dbReference type="AlphaFoldDB" id="A0A556QL59"/>
<dbReference type="InterPro" id="IPR046342">
    <property type="entry name" value="CBS_dom_sf"/>
</dbReference>
<dbReference type="GO" id="GO:0005254">
    <property type="term" value="F:chloride channel activity"/>
    <property type="evidence" value="ECO:0007669"/>
    <property type="project" value="UniProtKB-KW"/>
</dbReference>
<reference evidence="13 14" key="1">
    <citation type="submission" date="2019-07" db="EMBL/GenBank/DDBJ databases">
        <title>Description of 53C-WASEF.</title>
        <authorList>
            <person name="Pitt A."/>
            <person name="Hahn M.W."/>
        </authorList>
    </citation>
    <scope>NUCLEOTIDE SEQUENCE [LARGE SCALE GENOMIC DNA]</scope>
    <source>
        <strain evidence="13 14">53C-WASEF</strain>
    </source>
</reference>
<dbReference type="CDD" id="cd00400">
    <property type="entry name" value="Voltage_gated_ClC"/>
    <property type="match status" value="1"/>
</dbReference>
<keyword evidence="8" id="KW-0868">Chloride</keyword>
<proteinExistence type="predicted"/>
<feature type="domain" description="CBS" evidence="12">
    <location>
        <begin position="518"/>
        <end position="579"/>
    </location>
</feature>
<keyword evidence="6 11" id="KW-0472">Membrane</keyword>
<keyword evidence="14" id="KW-1185">Reference proteome</keyword>
<dbReference type="PANTHER" id="PTHR43427">
    <property type="entry name" value="CHLORIDE CHANNEL PROTEIN CLC-E"/>
    <property type="match status" value="1"/>
</dbReference>
<keyword evidence="5" id="KW-0406">Ion transport</keyword>
<protein>
    <submittedName>
        <fullName evidence="13">Chloride channel protein</fullName>
    </submittedName>
</protein>
<name>A0A556QL59_9BACT</name>
<evidence type="ECO:0000259" key="12">
    <source>
        <dbReference type="PROSITE" id="PS51371"/>
    </source>
</evidence>
<evidence type="ECO:0000256" key="8">
    <source>
        <dbReference type="ARBA" id="ARBA00023214"/>
    </source>
</evidence>
<dbReference type="OrthoDB" id="9812438at2"/>
<evidence type="ECO:0000256" key="5">
    <source>
        <dbReference type="ARBA" id="ARBA00023065"/>
    </source>
</evidence>
<evidence type="ECO:0000313" key="13">
    <source>
        <dbReference type="EMBL" id="TSJ77383.1"/>
    </source>
</evidence>
<keyword evidence="4 11" id="KW-1133">Transmembrane helix</keyword>
<dbReference type="CDD" id="cd02205">
    <property type="entry name" value="CBS_pair_SF"/>
    <property type="match status" value="1"/>
</dbReference>
<accession>A0A556QL59</accession>
<feature type="transmembrane region" description="Helical" evidence="11">
    <location>
        <begin position="199"/>
        <end position="218"/>
    </location>
</feature>
<feature type="transmembrane region" description="Helical" evidence="11">
    <location>
        <begin position="238"/>
        <end position="261"/>
    </location>
</feature>
<gene>
    <name evidence="13" type="ORF">FPL22_14935</name>
</gene>
<dbReference type="PRINTS" id="PR00762">
    <property type="entry name" value="CLCHANNEL"/>
</dbReference>
<evidence type="ECO:0000256" key="11">
    <source>
        <dbReference type="SAM" id="Phobius"/>
    </source>
</evidence>
<feature type="transmembrane region" description="Helical" evidence="11">
    <location>
        <begin position="375"/>
        <end position="401"/>
    </location>
</feature>
<dbReference type="InterPro" id="IPR014743">
    <property type="entry name" value="Cl-channel_core"/>
</dbReference>
<dbReference type="InterPro" id="IPR001807">
    <property type="entry name" value="ClC"/>
</dbReference>
<evidence type="ECO:0000256" key="9">
    <source>
        <dbReference type="ARBA" id="ARBA00023303"/>
    </source>
</evidence>
<evidence type="ECO:0000313" key="14">
    <source>
        <dbReference type="Proteomes" id="UP000315648"/>
    </source>
</evidence>
<keyword evidence="3 11" id="KW-0812">Transmembrane</keyword>
<feature type="transmembrane region" description="Helical" evidence="11">
    <location>
        <begin position="65"/>
        <end position="85"/>
    </location>
</feature>
<keyword evidence="7" id="KW-0869">Chloride channel</keyword>
<dbReference type="Pfam" id="PF00654">
    <property type="entry name" value="Voltage_CLC"/>
    <property type="match status" value="1"/>
</dbReference>
<dbReference type="RefSeq" id="WP_144353786.1">
    <property type="nucleotide sequence ID" value="NZ_CBCRVV010000008.1"/>
</dbReference>
<feature type="transmembrane region" description="Helical" evidence="11">
    <location>
        <begin position="26"/>
        <end position="45"/>
    </location>
</feature>
<dbReference type="Pfam" id="PF00571">
    <property type="entry name" value="CBS"/>
    <property type="match status" value="1"/>
</dbReference>
<feature type="transmembrane region" description="Helical" evidence="11">
    <location>
        <begin position="281"/>
        <end position="306"/>
    </location>
</feature>
<sequence>MKPSFTDALASLKARWLTIPTSARQMVMLASLGIFTGLVAVAFHIVSEWIAHHTYHALAEYGTAWFIGGTLASVVIGSLLATWIVRRFAPQAGGGGVLPTKLAFWKDFGEMPASTAIAKFAGSALTMGSGVSLGPEGPAVQIGAATLSSTAGFFGVAKQRRRIFSAAGSAAALAAVFNAPLTAITFVLEEIVGDLNSRLLGGILLAAVMGALVSHALIGNQPAFQVAALSEPGWRGVLLCPLVALVAAGAGIAFHKGALAARLRFRGANWLPAWAQPATGALGTWVLGGAAFLYTGHLGVFGIGYADITACIDGRMTWSIALVLGIAKLGATILAVGAGGCGGIFAPNLFLGAMCGGAIAAGASRFMPLTHSDQAMLVMSGMCACLGAVIRTPITCILLIFEVTHQFVIVPLLLLATLVSQLVARRLAKEGLYEEMLRQNGEDPHHVLPPRDYKRWRELPAGTITCFKPVVIESLDQDRLKALIDSDSHERFPVRNADGSIAGILTRQEAADSLAQGREPRLAKALWVSPHDSVSKAQKLLVESSVNFICVGDYRQNALAGVITLHDLLRGQQGLGEDEDVI</sequence>
<keyword evidence="2" id="KW-0813">Transport</keyword>
<dbReference type="EMBL" id="VMBG01000002">
    <property type="protein sequence ID" value="TSJ77383.1"/>
    <property type="molecule type" value="Genomic_DNA"/>
</dbReference>
<dbReference type="GO" id="GO:0034707">
    <property type="term" value="C:chloride channel complex"/>
    <property type="evidence" value="ECO:0007669"/>
    <property type="project" value="UniProtKB-KW"/>
</dbReference>
<dbReference type="InterPro" id="IPR000644">
    <property type="entry name" value="CBS_dom"/>
</dbReference>
<comment type="caution">
    <text evidence="13">The sequence shown here is derived from an EMBL/GenBank/DDBJ whole genome shotgun (WGS) entry which is preliminary data.</text>
</comment>
<feature type="transmembrane region" description="Helical" evidence="11">
    <location>
        <begin position="318"/>
        <end position="338"/>
    </location>
</feature>
<dbReference type="Gene3D" id="3.10.580.10">
    <property type="entry name" value="CBS-domain"/>
    <property type="match status" value="1"/>
</dbReference>
<dbReference type="PANTHER" id="PTHR43427:SF6">
    <property type="entry name" value="CHLORIDE CHANNEL PROTEIN CLC-E"/>
    <property type="match status" value="1"/>
</dbReference>
<feature type="transmembrane region" description="Helical" evidence="11">
    <location>
        <begin position="163"/>
        <end position="187"/>
    </location>
</feature>
<dbReference type="SUPFAM" id="SSF54631">
    <property type="entry name" value="CBS-domain pair"/>
    <property type="match status" value="1"/>
</dbReference>
<comment type="subcellular location">
    <subcellularLocation>
        <location evidence="1">Membrane</location>
        <topology evidence="1">Multi-pass membrane protein</topology>
    </subcellularLocation>
</comment>
<keyword evidence="9" id="KW-0407">Ion channel</keyword>
<evidence type="ECO:0000256" key="3">
    <source>
        <dbReference type="ARBA" id="ARBA00022692"/>
    </source>
</evidence>
<evidence type="ECO:0000256" key="6">
    <source>
        <dbReference type="ARBA" id="ARBA00023136"/>
    </source>
</evidence>
<dbReference type="Gene3D" id="1.10.3080.10">
    <property type="entry name" value="Clc chloride channel"/>
    <property type="match status" value="1"/>
</dbReference>
<evidence type="ECO:0000256" key="1">
    <source>
        <dbReference type="ARBA" id="ARBA00004141"/>
    </source>
</evidence>